<evidence type="ECO:0000256" key="2">
    <source>
        <dbReference type="ARBA" id="ARBA00010992"/>
    </source>
</evidence>
<keyword evidence="5 8" id="KW-1133">Transmembrane helix</keyword>
<evidence type="ECO:0000256" key="6">
    <source>
        <dbReference type="ARBA" id="ARBA00023136"/>
    </source>
</evidence>
<dbReference type="PANTHER" id="PTHR23500:SF574">
    <property type="entry name" value="SUGAR TRANSPORT PROTEIN 1"/>
    <property type="match status" value="1"/>
</dbReference>
<evidence type="ECO:0000256" key="1">
    <source>
        <dbReference type="ARBA" id="ARBA00004370"/>
    </source>
</evidence>
<dbReference type="GO" id="GO:0015144">
    <property type="term" value="F:carbohydrate transmembrane transporter activity"/>
    <property type="evidence" value="ECO:0007669"/>
    <property type="project" value="InterPro"/>
</dbReference>
<feature type="region of interest" description="Disordered" evidence="7">
    <location>
        <begin position="41"/>
        <end position="65"/>
    </location>
</feature>
<dbReference type="AlphaFoldDB" id="A0AAP0K2C6"/>
<evidence type="ECO:0000256" key="3">
    <source>
        <dbReference type="ARBA" id="ARBA00022448"/>
    </source>
</evidence>
<comment type="similarity">
    <text evidence="2">Belongs to the major facilitator superfamily. Sugar transporter (TC 2.A.1.1) family.</text>
</comment>
<protein>
    <submittedName>
        <fullName evidence="9">Uncharacterized protein</fullName>
    </submittedName>
</protein>
<feature type="transmembrane region" description="Helical" evidence="8">
    <location>
        <begin position="6"/>
        <end position="25"/>
    </location>
</feature>
<comment type="caution">
    <text evidence="9">The sequence shown here is derived from an EMBL/GenBank/DDBJ whole genome shotgun (WGS) entry which is preliminary data.</text>
</comment>
<reference evidence="9 10" key="1">
    <citation type="submission" date="2024-01" db="EMBL/GenBank/DDBJ databases">
        <title>Genome assemblies of Stephania.</title>
        <authorList>
            <person name="Yang L."/>
        </authorList>
    </citation>
    <scope>NUCLEOTIDE SEQUENCE [LARGE SCALE GENOMIC DNA]</scope>
    <source>
        <strain evidence="9">QJT</strain>
        <tissue evidence="9">Leaf</tissue>
    </source>
</reference>
<evidence type="ECO:0000313" key="10">
    <source>
        <dbReference type="Proteomes" id="UP001417504"/>
    </source>
</evidence>
<comment type="subcellular location">
    <subcellularLocation>
        <location evidence="1">Membrane</location>
    </subcellularLocation>
</comment>
<organism evidence="9 10">
    <name type="scientific">Stephania japonica</name>
    <dbReference type="NCBI Taxonomy" id="461633"/>
    <lineage>
        <taxon>Eukaryota</taxon>
        <taxon>Viridiplantae</taxon>
        <taxon>Streptophyta</taxon>
        <taxon>Embryophyta</taxon>
        <taxon>Tracheophyta</taxon>
        <taxon>Spermatophyta</taxon>
        <taxon>Magnoliopsida</taxon>
        <taxon>Ranunculales</taxon>
        <taxon>Menispermaceae</taxon>
        <taxon>Menispermoideae</taxon>
        <taxon>Cissampelideae</taxon>
        <taxon>Stephania</taxon>
    </lineage>
</organism>
<name>A0AAP0K2C6_9MAGN</name>
<dbReference type="Proteomes" id="UP001417504">
    <property type="component" value="Unassembled WGS sequence"/>
</dbReference>
<dbReference type="Pfam" id="PF00083">
    <property type="entry name" value="Sugar_tr"/>
    <property type="match status" value="1"/>
</dbReference>
<evidence type="ECO:0000256" key="5">
    <source>
        <dbReference type="ARBA" id="ARBA00022989"/>
    </source>
</evidence>
<dbReference type="InterPro" id="IPR036259">
    <property type="entry name" value="MFS_trans_sf"/>
</dbReference>
<keyword evidence="4 8" id="KW-0812">Transmembrane</keyword>
<dbReference type="InterPro" id="IPR005828">
    <property type="entry name" value="MFS_sugar_transport-like"/>
</dbReference>
<dbReference type="PANTHER" id="PTHR23500">
    <property type="entry name" value="SOLUTE CARRIER FAMILY 2, FACILITATED GLUCOSE TRANSPORTER"/>
    <property type="match status" value="1"/>
</dbReference>
<keyword evidence="10" id="KW-1185">Reference proteome</keyword>
<dbReference type="GO" id="GO:0016020">
    <property type="term" value="C:membrane"/>
    <property type="evidence" value="ECO:0007669"/>
    <property type="project" value="UniProtKB-SubCell"/>
</dbReference>
<keyword evidence="6 8" id="KW-0472">Membrane</keyword>
<evidence type="ECO:0000256" key="4">
    <source>
        <dbReference type="ARBA" id="ARBA00022692"/>
    </source>
</evidence>
<dbReference type="Gene3D" id="1.20.1250.20">
    <property type="entry name" value="MFS general substrate transporter like domains"/>
    <property type="match status" value="1"/>
</dbReference>
<proteinExistence type="inferred from homology"/>
<evidence type="ECO:0000313" key="9">
    <source>
        <dbReference type="EMBL" id="KAK9144104.1"/>
    </source>
</evidence>
<accession>A0AAP0K2C6</accession>
<dbReference type="InterPro" id="IPR045262">
    <property type="entry name" value="STP/PLT_plant"/>
</dbReference>
<evidence type="ECO:0000256" key="7">
    <source>
        <dbReference type="SAM" id="MobiDB-lite"/>
    </source>
</evidence>
<gene>
    <name evidence="9" type="ORF">Sjap_004007</name>
</gene>
<dbReference type="EMBL" id="JBBNAE010000002">
    <property type="protein sequence ID" value="KAK9144104.1"/>
    <property type="molecule type" value="Genomic_DNA"/>
</dbReference>
<sequence>MALLILFFQQLIGINVIMFYAPVLFQTLGFEKDASLMSSGPSQAIEPTGAAARSGGSGASGTDSMKKELKNKIVDTVAGAVRLC</sequence>
<evidence type="ECO:0000256" key="8">
    <source>
        <dbReference type="SAM" id="Phobius"/>
    </source>
</evidence>
<keyword evidence="3" id="KW-0813">Transport</keyword>